<keyword evidence="4" id="KW-0808">Transferase</keyword>
<feature type="region of interest" description="Disordered" evidence="5">
    <location>
        <begin position="71"/>
        <end position="93"/>
    </location>
</feature>
<dbReference type="AlphaFoldDB" id="A0A444Y096"/>
<evidence type="ECO:0000256" key="4">
    <source>
        <dbReference type="ARBA" id="ARBA00022679"/>
    </source>
</evidence>
<evidence type="ECO:0000256" key="1">
    <source>
        <dbReference type="ARBA" id="ARBA00004496"/>
    </source>
</evidence>
<dbReference type="STRING" id="3818.A0A444Y096"/>
<evidence type="ECO:0000313" key="7">
    <source>
        <dbReference type="EMBL" id="RYQ95337.1"/>
    </source>
</evidence>
<evidence type="ECO:0000256" key="3">
    <source>
        <dbReference type="ARBA" id="ARBA00022603"/>
    </source>
</evidence>
<feature type="chain" id="PRO_5019167396" description="DNA methylase N-4/N-6 domain-containing protein" evidence="6">
    <location>
        <begin position="26"/>
        <end position="496"/>
    </location>
</feature>
<evidence type="ECO:0000256" key="6">
    <source>
        <dbReference type="SAM" id="SignalP"/>
    </source>
</evidence>
<keyword evidence="2" id="KW-0963">Cytoplasm</keyword>
<dbReference type="GO" id="GO:0003676">
    <property type="term" value="F:nucleic acid binding"/>
    <property type="evidence" value="ECO:0007669"/>
    <property type="project" value="InterPro"/>
</dbReference>
<dbReference type="PROSITE" id="PS00092">
    <property type="entry name" value="N6_MTASE"/>
    <property type="match status" value="1"/>
</dbReference>
<dbReference type="InterPro" id="IPR019369">
    <property type="entry name" value="Efm5/EEF1AKMT1"/>
</dbReference>
<dbReference type="InterPro" id="IPR002052">
    <property type="entry name" value="DNA_methylase_N6_adenine_CS"/>
</dbReference>
<comment type="caution">
    <text evidence="7">The sequence shown here is derived from an EMBL/GenBank/DDBJ whole genome shotgun (WGS) entry which is preliminary data.</text>
</comment>
<sequence>MATLLRGWPLICDLATLFFATLGKSARFYEGAHLLEIWPRFFTATLEKRGDRGKSAHFYIPGSPIPSLAVTPAVTRSPPRNSPVTRSRTPKPSPVVLLGTHPSPVVLRGSCNRYRPLRYNAINSRIPLHPSPSSLKLCINFSYLQTTALMLAFSEHLRDNYSLATYGCDYTFYDHNHPEELPLELKHSFKIVVADPPYLFRAALCEQNWQQSSHSKSDNSSLLENVVPSGGRAVHCCDNSLFLKQNHISRGITFSREAKMLWDLNWVSSTTSTTWSDVENNTYYVDFPGCYDALLRPSGCPLLWLELWKHTRDFWLGNSWILDSVVWCFSIRKNSKLEIRDVEVDSEATVIRWPKGHATKLTSFQESNSEIQTSCSDIAKSTMDITNCSDCVFSDELLFHCKIQKEEAKIVAWESQQKANCTIQGRKLVSDHCFHLVTGPDRRIFLPEGLLYDLREGGLRGLEEGGTAKEIEFKLFFSAIATFLKRGRITGYYDAL</sequence>
<name>A0A444Y096_ARAHY</name>
<dbReference type="Proteomes" id="UP000289738">
    <property type="component" value="Chromosome B08"/>
</dbReference>
<keyword evidence="8" id="KW-1185">Reference proteome</keyword>
<comment type="subcellular location">
    <subcellularLocation>
        <location evidence="1">Cytoplasm</location>
    </subcellularLocation>
</comment>
<evidence type="ECO:0000256" key="5">
    <source>
        <dbReference type="SAM" id="MobiDB-lite"/>
    </source>
</evidence>
<keyword evidence="3" id="KW-0489">Methyltransferase</keyword>
<dbReference type="GO" id="GO:0032259">
    <property type="term" value="P:methylation"/>
    <property type="evidence" value="ECO:0007669"/>
    <property type="project" value="UniProtKB-KW"/>
</dbReference>
<feature type="signal peptide" evidence="6">
    <location>
        <begin position="1"/>
        <end position="25"/>
    </location>
</feature>
<reference evidence="7 8" key="1">
    <citation type="submission" date="2019-01" db="EMBL/GenBank/DDBJ databases">
        <title>Sequencing of cultivated peanut Arachis hypogaea provides insights into genome evolution and oil improvement.</title>
        <authorList>
            <person name="Chen X."/>
        </authorList>
    </citation>
    <scope>NUCLEOTIDE SEQUENCE [LARGE SCALE GENOMIC DNA]</scope>
    <source>
        <strain evidence="8">cv. Fuhuasheng</strain>
        <tissue evidence="7">Leaves</tissue>
    </source>
</reference>
<evidence type="ECO:0008006" key="9">
    <source>
        <dbReference type="Google" id="ProtNLM"/>
    </source>
</evidence>
<dbReference type="PANTHER" id="PTHR13200:SF0">
    <property type="entry name" value="EEF1A LYSINE METHYLTRANSFERASE 1"/>
    <property type="match status" value="1"/>
</dbReference>
<dbReference type="EMBL" id="SDMP01000018">
    <property type="protein sequence ID" value="RYQ95337.1"/>
    <property type="molecule type" value="Genomic_DNA"/>
</dbReference>
<evidence type="ECO:0000256" key="2">
    <source>
        <dbReference type="ARBA" id="ARBA00022490"/>
    </source>
</evidence>
<protein>
    <recommendedName>
        <fullName evidence="9">DNA methylase N-4/N-6 domain-containing protein</fullName>
    </recommendedName>
</protein>
<gene>
    <name evidence="7" type="ORF">Ahy_B08g090536</name>
</gene>
<evidence type="ECO:0000313" key="8">
    <source>
        <dbReference type="Proteomes" id="UP000289738"/>
    </source>
</evidence>
<keyword evidence="6" id="KW-0732">Signal</keyword>
<dbReference type="Pfam" id="PF10237">
    <property type="entry name" value="N6-adenineMlase"/>
    <property type="match status" value="1"/>
</dbReference>
<dbReference type="GO" id="GO:0005737">
    <property type="term" value="C:cytoplasm"/>
    <property type="evidence" value="ECO:0007669"/>
    <property type="project" value="UniProtKB-SubCell"/>
</dbReference>
<dbReference type="GO" id="GO:0016279">
    <property type="term" value="F:protein-lysine N-methyltransferase activity"/>
    <property type="evidence" value="ECO:0007669"/>
    <property type="project" value="InterPro"/>
</dbReference>
<dbReference type="PANTHER" id="PTHR13200">
    <property type="entry name" value="EEF1A LYSINE METHYLTRANSFERASE 1"/>
    <property type="match status" value="1"/>
</dbReference>
<feature type="compositionally biased region" description="Polar residues" evidence="5">
    <location>
        <begin position="78"/>
        <end position="87"/>
    </location>
</feature>
<proteinExistence type="predicted"/>
<organism evidence="7 8">
    <name type="scientific">Arachis hypogaea</name>
    <name type="common">Peanut</name>
    <dbReference type="NCBI Taxonomy" id="3818"/>
    <lineage>
        <taxon>Eukaryota</taxon>
        <taxon>Viridiplantae</taxon>
        <taxon>Streptophyta</taxon>
        <taxon>Embryophyta</taxon>
        <taxon>Tracheophyta</taxon>
        <taxon>Spermatophyta</taxon>
        <taxon>Magnoliopsida</taxon>
        <taxon>eudicotyledons</taxon>
        <taxon>Gunneridae</taxon>
        <taxon>Pentapetalae</taxon>
        <taxon>rosids</taxon>
        <taxon>fabids</taxon>
        <taxon>Fabales</taxon>
        <taxon>Fabaceae</taxon>
        <taxon>Papilionoideae</taxon>
        <taxon>50 kb inversion clade</taxon>
        <taxon>dalbergioids sensu lato</taxon>
        <taxon>Dalbergieae</taxon>
        <taxon>Pterocarpus clade</taxon>
        <taxon>Arachis</taxon>
    </lineage>
</organism>
<dbReference type="InterPro" id="IPR041370">
    <property type="entry name" value="Mlase_EEF1AKMT1/ZCCHC4"/>
</dbReference>
<accession>A0A444Y096</accession>